<gene>
    <name evidence="2" type="ORF">LIER_11864</name>
</gene>
<feature type="compositionally biased region" description="Basic and acidic residues" evidence="1">
    <location>
        <begin position="209"/>
        <end position="229"/>
    </location>
</feature>
<feature type="region of interest" description="Disordered" evidence="1">
    <location>
        <begin position="193"/>
        <end position="235"/>
    </location>
</feature>
<comment type="caution">
    <text evidence="2">The sequence shown here is derived from an EMBL/GenBank/DDBJ whole genome shotgun (WGS) entry which is preliminary data.</text>
</comment>
<proteinExistence type="predicted"/>
<keyword evidence="3" id="KW-1185">Reference proteome</keyword>
<reference evidence="2 3" key="1">
    <citation type="submission" date="2024-01" db="EMBL/GenBank/DDBJ databases">
        <title>The complete chloroplast genome sequence of Lithospermum erythrorhizon: insights into the phylogenetic relationship among Boraginaceae species and the maternal lineages of purple gromwells.</title>
        <authorList>
            <person name="Okada T."/>
            <person name="Watanabe K."/>
        </authorList>
    </citation>
    <scope>NUCLEOTIDE SEQUENCE [LARGE SCALE GENOMIC DNA]</scope>
</reference>
<accession>A0AAV3PPN2</accession>
<name>A0AAV3PPN2_LITER</name>
<sequence>MFSSRAMDQLSKTFSRLNALQAGLHNLGLAVDLRQLAQQTVIGLQRLVPAGTGVLPLILKSLPLYVKFLRRHCKSSSSLAFSLQLANPGGGPADLFIGGQEPPVGLKHYPFEVKELRKRNRYRERQARARDDIRAHITRRLRHGWQRKPDQQEAKTSLLVLVEGGRSGEVPPITLGSTVHGALRSQSSITRACHRWTSGGGTKPKTRSPGKDGGDKRINKGGKSREKKLPSRKRTLHFVLL</sequence>
<protein>
    <submittedName>
        <fullName evidence="2">Uncharacterized protein</fullName>
    </submittedName>
</protein>
<dbReference type="EMBL" id="BAABME010002230">
    <property type="protein sequence ID" value="GAA0153689.1"/>
    <property type="molecule type" value="Genomic_DNA"/>
</dbReference>
<dbReference type="Proteomes" id="UP001454036">
    <property type="component" value="Unassembled WGS sequence"/>
</dbReference>
<organism evidence="2 3">
    <name type="scientific">Lithospermum erythrorhizon</name>
    <name type="common">Purple gromwell</name>
    <name type="synonym">Lithospermum officinale var. erythrorhizon</name>
    <dbReference type="NCBI Taxonomy" id="34254"/>
    <lineage>
        <taxon>Eukaryota</taxon>
        <taxon>Viridiplantae</taxon>
        <taxon>Streptophyta</taxon>
        <taxon>Embryophyta</taxon>
        <taxon>Tracheophyta</taxon>
        <taxon>Spermatophyta</taxon>
        <taxon>Magnoliopsida</taxon>
        <taxon>eudicotyledons</taxon>
        <taxon>Gunneridae</taxon>
        <taxon>Pentapetalae</taxon>
        <taxon>asterids</taxon>
        <taxon>lamiids</taxon>
        <taxon>Boraginales</taxon>
        <taxon>Boraginaceae</taxon>
        <taxon>Boraginoideae</taxon>
        <taxon>Lithospermeae</taxon>
        <taxon>Lithospermum</taxon>
    </lineage>
</organism>
<evidence type="ECO:0000313" key="3">
    <source>
        <dbReference type="Proteomes" id="UP001454036"/>
    </source>
</evidence>
<evidence type="ECO:0000256" key="1">
    <source>
        <dbReference type="SAM" id="MobiDB-lite"/>
    </source>
</evidence>
<evidence type="ECO:0000313" key="2">
    <source>
        <dbReference type="EMBL" id="GAA0153689.1"/>
    </source>
</evidence>
<dbReference type="AlphaFoldDB" id="A0AAV3PPN2"/>